<feature type="region of interest" description="Disordered" evidence="1">
    <location>
        <begin position="117"/>
        <end position="136"/>
    </location>
</feature>
<dbReference type="SUPFAM" id="SSF53098">
    <property type="entry name" value="Ribonuclease H-like"/>
    <property type="match status" value="1"/>
</dbReference>
<keyword evidence="4" id="KW-1185">Reference proteome</keyword>
<dbReference type="Proteomes" id="UP001174209">
    <property type="component" value="Unassembled WGS sequence"/>
</dbReference>
<comment type="caution">
    <text evidence="3">The sequence shown here is derived from an EMBL/GenBank/DDBJ whole genome shotgun (WGS) entry which is preliminary data.</text>
</comment>
<reference evidence="3" key="1">
    <citation type="submission" date="2023-06" db="EMBL/GenBank/DDBJ databases">
        <title>MT1 and MT2 Draft Genomes of Novel Species.</title>
        <authorList>
            <person name="Venkateswaran K."/>
        </authorList>
    </citation>
    <scope>NUCLEOTIDE SEQUENCE</scope>
    <source>
        <strain evidence="3">IIF3SC-B10</strain>
    </source>
</reference>
<dbReference type="Pfam" id="PF13518">
    <property type="entry name" value="HTH_28"/>
    <property type="match status" value="1"/>
</dbReference>
<dbReference type="Gene3D" id="3.30.420.10">
    <property type="entry name" value="Ribonuclease H-like superfamily/Ribonuclease H"/>
    <property type="match status" value="1"/>
</dbReference>
<organism evidence="3 4">
    <name type="scientific">Arthrobacter burdickii</name>
    <dbReference type="NCBI Taxonomy" id="3035920"/>
    <lineage>
        <taxon>Bacteria</taxon>
        <taxon>Bacillati</taxon>
        <taxon>Actinomycetota</taxon>
        <taxon>Actinomycetes</taxon>
        <taxon>Micrococcales</taxon>
        <taxon>Micrococcaceae</taxon>
        <taxon>Arthrobacter</taxon>
    </lineage>
</organism>
<gene>
    <name evidence="3" type="ORF">P5G52_07145</name>
</gene>
<dbReference type="RefSeq" id="WP_301226006.1">
    <property type="nucleotide sequence ID" value="NZ_JAROCG010000001.1"/>
</dbReference>
<evidence type="ECO:0000256" key="1">
    <source>
        <dbReference type="SAM" id="MobiDB-lite"/>
    </source>
</evidence>
<dbReference type="InterPro" id="IPR012337">
    <property type="entry name" value="RNaseH-like_sf"/>
</dbReference>
<dbReference type="InterPro" id="IPR009057">
    <property type="entry name" value="Homeodomain-like_sf"/>
</dbReference>
<dbReference type="Gene3D" id="1.10.10.60">
    <property type="entry name" value="Homeodomain-like"/>
    <property type="match status" value="1"/>
</dbReference>
<dbReference type="PANTHER" id="PTHR35004:SF7">
    <property type="entry name" value="INTEGRASE PROTEIN"/>
    <property type="match status" value="1"/>
</dbReference>
<dbReference type="PROSITE" id="PS50994">
    <property type="entry name" value="INTEGRASE"/>
    <property type="match status" value="1"/>
</dbReference>
<dbReference type="InterPro" id="IPR001584">
    <property type="entry name" value="Integrase_cat-core"/>
</dbReference>
<dbReference type="InterPro" id="IPR036397">
    <property type="entry name" value="RNaseH_sf"/>
</dbReference>
<evidence type="ECO:0000313" key="3">
    <source>
        <dbReference type="EMBL" id="MDN4610645.1"/>
    </source>
</evidence>
<dbReference type="InterPro" id="IPR047656">
    <property type="entry name" value="IS481-like_transpos"/>
</dbReference>
<feature type="domain" description="Integrase catalytic" evidence="2">
    <location>
        <begin position="151"/>
        <end position="318"/>
    </location>
</feature>
<proteinExistence type="predicted"/>
<accession>A0ABT8JZN9</accession>
<protein>
    <submittedName>
        <fullName evidence="3">IS481 family transposase</fullName>
    </submittedName>
</protein>
<dbReference type="NCBIfam" id="NF033577">
    <property type="entry name" value="transpos_IS481"/>
    <property type="match status" value="1"/>
</dbReference>
<evidence type="ECO:0000259" key="2">
    <source>
        <dbReference type="PROSITE" id="PS50994"/>
    </source>
</evidence>
<evidence type="ECO:0000313" key="4">
    <source>
        <dbReference type="Proteomes" id="UP001174209"/>
    </source>
</evidence>
<dbReference type="EMBL" id="JAROCG010000001">
    <property type="protein sequence ID" value="MDN4610645.1"/>
    <property type="molecule type" value="Genomic_DNA"/>
</dbReference>
<feature type="region of interest" description="Disordered" evidence="1">
    <location>
        <begin position="52"/>
        <end position="74"/>
    </location>
</feature>
<dbReference type="SUPFAM" id="SSF46689">
    <property type="entry name" value="Homeodomain-like"/>
    <property type="match status" value="1"/>
</dbReference>
<dbReference type="InterPro" id="IPR055247">
    <property type="entry name" value="InsJ-like_HTH"/>
</dbReference>
<dbReference type="PANTHER" id="PTHR35004">
    <property type="entry name" value="TRANSPOSASE RV3428C-RELATED"/>
    <property type="match status" value="1"/>
</dbReference>
<dbReference type="Pfam" id="PF13683">
    <property type="entry name" value="rve_3"/>
    <property type="match status" value="1"/>
</dbReference>
<sequence length="318" mass="35257">MSHVNARLTVHGRQLLVDRVAAGRPVAHIAAELGVSRQTAYRWVGRYRAEGTAGLRDRSSRPRSSPRHTSADREQEVLQARQALRFGPLRIAAATGVPARAVTRILHRHQVPRFADCDPLTGTPIRASRASSNRYERTTPGELVHLDVKKLGRIPAGGGWRAHGRSEQVRGRGIGYDYVHVAIDDHTRVGYAEVLPDEKGATAAGFLVRAGIYFAEQGINRIERVITDNAFAYRNSAAFARAVADLGAVQRFIKPHCPWTNGKAERFNRTLQTEWAYRQVFTSSAQRQAALAPWLQHYNTERIHTGIGATPITRVSPT</sequence>
<name>A0ABT8JZN9_9MICC</name>